<dbReference type="EMBL" id="JBHUHO010000047">
    <property type="protein sequence ID" value="MFD2117764.1"/>
    <property type="molecule type" value="Genomic_DNA"/>
</dbReference>
<keyword evidence="2" id="KW-1185">Reference proteome</keyword>
<evidence type="ECO:0000313" key="1">
    <source>
        <dbReference type="EMBL" id="MFD2117764.1"/>
    </source>
</evidence>
<name>A0ABW4YQS8_9BACL</name>
<protein>
    <submittedName>
        <fullName evidence="1">Uncharacterized protein</fullName>
    </submittedName>
</protein>
<evidence type="ECO:0000313" key="2">
    <source>
        <dbReference type="Proteomes" id="UP001597362"/>
    </source>
</evidence>
<accession>A0ABW4YQS8</accession>
<dbReference type="Proteomes" id="UP001597362">
    <property type="component" value="Unassembled WGS sequence"/>
</dbReference>
<gene>
    <name evidence="1" type="ORF">ACFSJH_18700</name>
</gene>
<comment type="caution">
    <text evidence="1">The sequence shown here is derived from an EMBL/GenBank/DDBJ whole genome shotgun (WGS) entry which is preliminary data.</text>
</comment>
<proteinExistence type="predicted"/>
<organism evidence="1 2">
    <name type="scientific">Paenibacillus yanchengensis</name>
    <dbReference type="NCBI Taxonomy" id="2035833"/>
    <lineage>
        <taxon>Bacteria</taxon>
        <taxon>Bacillati</taxon>
        <taxon>Bacillota</taxon>
        <taxon>Bacilli</taxon>
        <taxon>Bacillales</taxon>
        <taxon>Paenibacillaceae</taxon>
        <taxon>Paenibacillus</taxon>
    </lineage>
</organism>
<sequence length="61" mass="6952">MNKYIDKIVVIELESGDIYEGALEDADGGYVKITKGAEVYHLPRHEIFEIKLVPSFGFTYE</sequence>
<reference evidence="2" key="1">
    <citation type="journal article" date="2019" name="Int. J. Syst. Evol. Microbiol.">
        <title>The Global Catalogue of Microorganisms (GCM) 10K type strain sequencing project: providing services to taxonomists for standard genome sequencing and annotation.</title>
        <authorList>
            <consortium name="The Broad Institute Genomics Platform"/>
            <consortium name="The Broad Institute Genome Sequencing Center for Infectious Disease"/>
            <person name="Wu L."/>
            <person name="Ma J."/>
        </authorList>
    </citation>
    <scope>NUCLEOTIDE SEQUENCE [LARGE SCALE GENOMIC DNA]</scope>
    <source>
        <strain evidence="2">GH52</strain>
    </source>
</reference>
<dbReference type="RefSeq" id="WP_377775022.1">
    <property type="nucleotide sequence ID" value="NZ_JBHUHO010000047.1"/>
</dbReference>